<accession>A0A6A5BW27</accession>
<dbReference type="PANTHER" id="PTHR15588:SF8">
    <property type="entry name" value="U6 SNRNA-ASSOCIATED SM-LIKE PROTEIN LSM1"/>
    <property type="match status" value="1"/>
</dbReference>
<feature type="domain" description="Sm" evidence="8">
    <location>
        <begin position="46"/>
        <end position="121"/>
    </location>
</feature>
<proteinExistence type="inferred from homology"/>
<dbReference type="EMBL" id="VFQX01000029">
    <property type="protein sequence ID" value="KAF0978651.1"/>
    <property type="molecule type" value="Genomic_DNA"/>
</dbReference>
<evidence type="ECO:0000256" key="4">
    <source>
        <dbReference type="ARBA" id="ARBA00022884"/>
    </source>
</evidence>
<dbReference type="OMA" id="DQFANLM"/>
<keyword evidence="10" id="KW-1185">Reference proteome</keyword>
<keyword evidence="2 6" id="KW-0963">Cytoplasm</keyword>
<dbReference type="AlphaFoldDB" id="A0A6A5BW27"/>
<dbReference type="SUPFAM" id="SSF50182">
    <property type="entry name" value="Sm-like ribonucleoproteins"/>
    <property type="match status" value="1"/>
</dbReference>
<dbReference type="SMART" id="SM00651">
    <property type="entry name" value="Sm"/>
    <property type="match status" value="1"/>
</dbReference>
<dbReference type="PANTHER" id="PTHR15588">
    <property type="entry name" value="LSM1"/>
    <property type="match status" value="1"/>
</dbReference>
<keyword evidence="3 6" id="KW-0507">mRNA processing</keyword>
<feature type="region of interest" description="Disordered" evidence="7">
    <location>
        <begin position="1"/>
        <end position="38"/>
    </location>
</feature>
<dbReference type="PROSITE" id="PS52002">
    <property type="entry name" value="SM"/>
    <property type="match status" value="1"/>
</dbReference>
<dbReference type="InterPro" id="IPR047575">
    <property type="entry name" value="Sm"/>
</dbReference>
<sequence>MSSGGHHHFYSASPSAHTPTSRSFAMSPTDDDSDEEGNAKVDFYFPGAASLSDQLDKKVMVVLRDGKKLIGILRCYDQFVNMTLEKTVERIVVEDKYGDLDVGLYIVRGENVVLMGEVDDTRETTLKQVPVDEILMLSKMEQEKEEERSKLRQMHLRNRGLLEIGEYGGFGLHSEW</sequence>
<reference evidence="9 10" key="1">
    <citation type="journal article" date="2019" name="Sci. Rep.">
        <title>Nanopore sequencing improves the draft genome of the human pathogenic amoeba Naegleria fowleri.</title>
        <authorList>
            <person name="Liechti N."/>
            <person name="Schurch N."/>
            <person name="Bruggmann R."/>
            <person name="Wittwer M."/>
        </authorList>
    </citation>
    <scope>NUCLEOTIDE SEQUENCE [LARGE SCALE GENOMIC DNA]</scope>
    <source>
        <strain evidence="9 10">ATCC 30894</strain>
    </source>
</reference>
<comment type="function">
    <text evidence="6">Probably involved with other LSm subunits in the general process of degradation of mRNAs.</text>
</comment>
<evidence type="ECO:0000313" key="10">
    <source>
        <dbReference type="Proteomes" id="UP000444721"/>
    </source>
</evidence>
<dbReference type="GO" id="GO:0006397">
    <property type="term" value="P:mRNA processing"/>
    <property type="evidence" value="ECO:0007669"/>
    <property type="project" value="UniProtKB-UniRule"/>
</dbReference>
<evidence type="ECO:0000259" key="8">
    <source>
        <dbReference type="PROSITE" id="PS52002"/>
    </source>
</evidence>
<evidence type="ECO:0000256" key="3">
    <source>
        <dbReference type="ARBA" id="ARBA00022664"/>
    </source>
</evidence>
<organism evidence="9 10">
    <name type="scientific">Naegleria fowleri</name>
    <name type="common">Brain eating amoeba</name>
    <dbReference type="NCBI Taxonomy" id="5763"/>
    <lineage>
        <taxon>Eukaryota</taxon>
        <taxon>Discoba</taxon>
        <taxon>Heterolobosea</taxon>
        <taxon>Tetramitia</taxon>
        <taxon>Eutetramitia</taxon>
        <taxon>Vahlkampfiidae</taxon>
        <taxon>Naegleria</taxon>
    </lineage>
</organism>
<keyword evidence="4 6" id="KW-0694">RNA-binding</keyword>
<comment type="subcellular location">
    <subcellularLocation>
        <location evidence="6">Cytoplasm</location>
    </subcellularLocation>
    <subcellularLocation>
        <location evidence="6">Cytoplasm</location>
        <location evidence="6">P-body</location>
    </subcellularLocation>
</comment>
<dbReference type="Gene3D" id="2.30.30.100">
    <property type="match status" value="1"/>
</dbReference>
<dbReference type="GO" id="GO:0003729">
    <property type="term" value="F:mRNA binding"/>
    <property type="evidence" value="ECO:0007669"/>
    <property type="project" value="TreeGrafter"/>
</dbReference>
<dbReference type="VEuPathDB" id="AmoebaDB:NfTy_041430"/>
<comment type="subunit">
    <text evidence="6">LSm subunits form a heteromer with a donut shape.</text>
</comment>
<dbReference type="InterPro" id="IPR010920">
    <property type="entry name" value="LSM_dom_sf"/>
</dbReference>
<evidence type="ECO:0000256" key="1">
    <source>
        <dbReference type="ARBA" id="ARBA00006850"/>
    </source>
</evidence>
<dbReference type="InterPro" id="IPR001163">
    <property type="entry name" value="Sm_dom_euk/arc"/>
</dbReference>
<name>A0A6A5BW27_NAEFO</name>
<dbReference type="InterPro" id="IPR044642">
    <property type="entry name" value="PTHR15588"/>
</dbReference>
<evidence type="ECO:0000256" key="5">
    <source>
        <dbReference type="ARBA" id="ARBA00023274"/>
    </source>
</evidence>
<feature type="compositionally biased region" description="Polar residues" evidence="7">
    <location>
        <begin position="12"/>
        <end position="26"/>
    </location>
</feature>
<dbReference type="VEuPathDB" id="AmoebaDB:NF0006300"/>
<dbReference type="InterPro" id="IPR034104">
    <property type="entry name" value="Lsm1"/>
</dbReference>
<keyword evidence="5 6" id="KW-0687">Ribonucleoprotein</keyword>
<dbReference type="GO" id="GO:1990726">
    <property type="term" value="C:Lsm1-7-Pat1 complex"/>
    <property type="evidence" value="ECO:0007669"/>
    <property type="project" value="TreeGrafter"/>
</dbReference>
<dbReference type="OrthoDB" id="422364at2759"/>
<dbReference type="Proteomes" id="UP000444721">
    <property type="component" value="Unassembled WGS sequence"/>
</dbReference>
<evidence type="ECO:0000256" key="2">
    <source>
        <dbReference type="ARBA" id="ARBA00022490"/>
    </source>
</evidence>
<dbReference type="VEuPathDB" id="AmoebaDB:FDP41_002471"/>
<protein>
    <recommendedName>
        <fullName evidence="6">U6 snRNA-associated Sm-like protein LSm1</fullName>
    </recommendedName>
</protein>
<dbReference type="CDD" id="cd01728">
    <property type="entry name" value="LSm1"/>
    <property type="match status" value="1"/>
</dbReference>
<dbReference type="GO" id="GO:0000932">
    <property type="term" value="C:P-body"/>
    <property type="evidence" value="ECO:0007669"/>
    <property type="project" value="UniProtKB-SubCell"/>
</dbReference>
<comment type="similarity">
    <text evidence="1 6">Belongs to the snRNP Sm proteins family.</text>
</comment>
<evidence type="ECO:0000256" key="6">
    <source>
        <dbReference type="RuleBase" id="RU365047"/>
    </source>
</evidence>
<comment type="caution">
    <text evidence="9">The sequence shown here is derived from an EMBL/GenBank/DDBJ whole genome shotgun (WGS) entry which is preliminary data.</text>
</comment>
<gene>
    <name evidence="6" type="primary">LSM1</name>
    <name evidence="9" type="ORF">FDP41_002471</name>
</gene>
<dbReference type="GO" id="GO:1990904">
    <property type="term" value="C:ribonucleoprotein complex"/>
    <property type="evidence" value="ECO:0007669"/>
    <property type="project" value="UniProtKB-KW"/>
</dbReference>
<dbReference type="Pfam" id="PF01423">
    <property type="entry name" value="LSM"/>
    <property type="match status" value="1"/>
</dbReference>
<evidence type="ECO:0000256" key="7">
    <source>
        <dbReference type="SAM" id="MobiDB-lite"/>
    </source>
</evidence>
<evidence type="ECO:0000313" key="9">
    <source>
        <dbReference type="EMBL" id="KAF0978651.1"/>
    </source>
</evidence>
<dbReference type="GO" id="GO:0000290">
    <property type="term" value="P:deadenylation-dependent decapping of nuclear-transcribed mRNA"/>
    <property type="evidence" value="ECO:0007669"/>
    <property type="project" value="TreeGrafter"/>
</dbReference>